<evidence type="ECO:0000256" key="1">
    <source>
        <dbReference type="SAM" id="Phobius"/>
    </source>
</evidence>
<feature type="transmembrane region" description="Helical" evidence="1">
    <location>
        <begin position="82"/>
        <end position="101"/>
    </location>
</feature>
<accession>A0ABV8ZBH3</accession>
<reference evidence="3" key="1">
    <citation type="journal article" date="2019" name="Int. J. Syst. Evol. Microbiol.">
        <title>The Global Catalogue of Microorganisms (GCM) 10K type strain sequencing project: providing services to taxonomists for standard genome sequencing and annotation.</title>
        <authorList>
            <consortium name="The Broad Institute Genomics Platform"/>
            <consortium name="The Broad Institute Genome Sequencing Center for Infectious Disease"/>
            <person name="Wu L."/>
            <person name="Ma J."/>
        </authorList>
    </citation>
    <scope>NUCLEOTIDE SEQUENCE [LARGE SCALE GENOMIC DNA]</scope>
    <source>
        <strain evidence="3">NBRC 103627</strain>
    </source>
</reference>
<sequence>MKFLIPISIIFASFVTPIVPLLAVMLSAVLIDTMLGIYTTIKVNGKGSFKSHLLFNIVIKLAFYLSTIMLSHGVSIAFFEKVLFGITDFLPKIITAVWLYIEIKSMDETSMKLGNRSFFVIVKEFIGKLKSLKADVNEIKKDE</sequence>
<keyword evidence="1" id="KW-1133">Transmembrane helix</keyword>
<feature type="transmembrane region" description="Helical" evidence="1">
    <location>
        <begin position="52"/>
        <end position="70"/>
    </location>
</feature>
<gene>
    <name evidence="2" type="ORF">ACFO3N_10180</name>
</gene>
<organism evidence="2 3">
    <name type="scientific">Flavobacterium chungangensis</name>
    <dbReference type="NCBI Taxonomy" id="2708132"/>
    <lineage>
        <taxon>Bacteria</taxon>
        <taxon>Pseudomonadati</taxon>
        <taxon>Bacteroidota</taxon>
        <taxon>Flavobacteriia</taxon>
        <taxon>Flavobacteriales</taxon>
        <taxon>Flavobacteriaceae</taxon>
        <taxon>Flavobacterium</taxon>
    </lineage>
</organism>
<dbReference type="RefSeq" id="WP_379797426.1">
    <property type="nucleotide sequence ID" value="NZ_JBHSFY010000005.1"/>
</dbReference>
<protein>
    <submittedName>
        <fullName evidence="2">Phage holin family protein</fullName>
    </submittedName>
</protein>
<keyword evidence="3" id="KW-1185">Reference proteome</keyword>
<name>A0ABV8ZBH3_9FLAO</name>
<proteinExistence type="predicted"/>
<evidence type="ECO:0000313" key="3">
    <source>
        <dbReference type="Proteomes" id="UP001596003"/>
    </source>
</evidence>
<evidence type="ECO:0000313" key="2">
    <source>
        <dbReference type="EMBL" id="MFC4477428.1"/>
    </source>
</evidence>
<comment type="caution">
    <text evidence="2">The sequence shown here is derived from an EMBL/GenBank/DDBJ whole genome shotgun (WGS) entry which is preliminary data.</text>
</comment>
<dbReference type="EMBL" id="JBHSFY010000005">
    <property type="protein sequence ID" value="MFC4477428.1"/>
    <property type="molecule type" value="Genomic_DNA"/>
</dbReference>
<feature type="transmembrane region" description="Helical" evidence="1">
    <location>
        <begin position="6"/>
        <end position="31"/>
    </location>
</feature>
<keyword evidence="1" id="KW-0812">Transmembrane</keyword>
<dbReference type="Proteomes" id="UP001596003">
    <property type="component" value="Unassembled WGS sequence"/>
</dbReference>
<keyword evidence="1" id="KW-0472">Membrane</keyword>